<proteinExistence type="predicted"/>
<protein>
    <submittedName>
        <fullName evidence="1">Virion protein</fullName>
    </submittedName>
</protein>
<sequence>MTEYKLIEVAQVLNRQIKLLENNILSSFFFNESANESSATKKIIYPICFSSSNGIGHRILTYSFIRQLLQLNKNQQGEEEDIIFNYNTILSPGLYAWPELLKVVADSAEEVYLMVFETVGLFNVKLLSQMWAKLFTFSSTLANLHVYSFNNNINDINFNNFEQLLTYANQVTNNLPKMYIAINNYNSENVNTFVSPVYNIKNAGPNVLSNRTVYNEFTQEFRDGFTMMLNDILTDIKEYQVNKYTIYNTNFIKKMRDIIVNIEKQNIYDYTLKFIYENLSKKHNTIIEYYKNGYLRMMKSDKIDSDLKFRHLSFKNKILRKAAKTKLPTKAYMYLNNEMDSIYYTRFYKK</sequence>
<evidence type="ECO:0000313" key="2">
    <source>
        <dbReference type="Proteomes" id="UP000282469"/>
    </source>
</evidence>
<dbReference type="InterPro" id="IPR027417">
    <property type="entry name" value="P-loop_NTPase"/>
</dbReference>
<name>A0A109QQY6_GHVS</name>
<organismHost>
    <name type="scientific">Glossina</name>
    <name type="common">tsetse flies</name>
    <dbReference type="NCBI Taxonomy" id="7393"/>
</organismHost>
<accession>A0A109QQY6</accession>
<dbReference type="EMBL" id="KU050077">
    <property type="protein sequence ID" value="AMB48639.1"/>
    <property type="molecule type" value="Genomic_DNA"/>
</dbReference>
<organism evidence="1 2">
    <name type="scientific">Glossina hytrovirus (isolate Glossina pallidipes/Ethiopia/Seibersdorf/-)</name>
    <name type="common">GHV</name>
    <dbReference type="NCBI Taxonomy" id="379529"/>
    <lineage>
        <taxon>Viruses</taxon>
        <taxon>Viruses incertae sedis</taxon>
        <taxon>Naldaviricetes</taxon>
        <taxon>Lefavirales</taxon>
        <taxon>Hytrosaviridae</taxon>
        <taxon>Glossinavirus</taxon>
        <taxon>Glossinavirus glopallidipedis</taxon>
    </lineage>
</organism>
<dbReference type="Proteomes" id="UP000282469">
    <property type="component" value="Segment"/>
</dbReference>
<dbReference type="Gene3D" id="3.40.50.300">
    <property type="entry name" value="P-loop containing nucleotide triphosphate hydrolases"/>
    <property type="match status" value="1"/>
</dbReference>
<evidence type="ECO:0000313" key="1">
    <source>
        <dbReference type="EMBL" id="AMB48639.1"/>
    </source>
</evidence>
<reference evidence="1 2" key="1">
    <citation type="journal article" date="2016" name="J. Gen. Virol.">
        <title>Comprehensive annotation of Glossina pallidipes salivary gland hypertrophy virus from Ethiopian tsetse flies: a proteogenomics approach.</title>
        <authorList>
            <person name="Abd-Alla A.M."/>
            <person name="Kariithi H.M."/>
            <person name="Cousserans F."/>
            <person name="Parker N.J."/>
            <person name="Ince I.A."/>
            <person name="Scully E.D."/>
            <person name="Boeren S."/>
            <person name="Geib S.M."/>
            <person name="Mekonnen S."/>
            <person name="Vlak J.M."/>
            <person name="Parker A.G."/>
            <person name="Vreysen M.J."/>
            <person name="Bergoin M."/>
        </authorList>
    </citation>
    <scope>NUCLEOTIDE SEQUENCE [LARGE SCALE GENOMIC DNA]</scope>
    <source>
        <strain evidence="1 2">Ethiopian</strain>
    </source>
</reference>
<gene>
    <name evidence="1" type="ORF">GpSGHVEth035</name>
</gene>